<dbReference type="Pfam" id="PF04860">
    <property type="entry name" value="Phage_portal"/>
    <property type="match status" value="1"/>
</dbReference>
<proteinExistence type="predicted"/>
<dbReference type="EMBL" id="SOHH01000087">
    <property type="protein sequence ID" value="TFD74728.1"/>
    <property type="molecule type" value="Genomic_DNA"/>
</dbReference>
<comment type="caution">
    <text evidence="1">The sequence shown here is derived from an EMBL/GenBank/DDBJ whole genome shotgun (WGS) entry which is preliminary data.</text>
</comment>
<dbReference type="NCBIfam" id="TIGR01537">
    <property type="entry name" value="portal_HK97"/>
    <property type="match status" value="1"/>
</dbReference>
<sequence length="378" mass="41648">MSLLFRKTEERAISYQDVWGSGERSPVRGDQLETALSVVPVYSATGYIADQFASSPWAAYDTTAGAPVKAATQPSIITDPGVRQLDVFSWKHQLCTSMLLWGNAYGYIGSLDRAGNPAKVEWLRPDRMNLNDGEFYFNGEHVSRSNLIHIPMYVLPGSPVGLSPLGLFRTQIETGIEAQRVGKNFFKRGMVPSALLRNKAKQLDAEQAATVKRRFIASVSSSEPFVTGMDWEYTAIGLPQSDVAFLAGIKATATQVAAIYRISPEIVGGETSGSSLTYKNLEQDQIRFNTVTLRPITSRAEAVIDHYMLRQYVKFNLDAGARADLKTRYEAHQIAIDAGFKTADEIRALEELPPLTDLQRQLMAMKKIQSTVKGTAGA</sequence>
<dbReference type="InterPro" id="IPR006944">
    <property type="entry name" value="Phage/GTA_portal"/>
</dbReference>
<organism evidence="1 2">
    <name type="scientific">Cryobacterium fucosi</name>
    <dbReference type="NCBI Taxonomy" id="1259157"/>
    <lineage>
        <taxon>Bacteria</taxon>
        <taxon>Bacillati</taxon>
        <taxon>Actinomycetota</taxon>
        <taxon>Actinomycetes</taxon>
        <taxon>Micrococcales</taxon>
        <taxon>Microbacteriaceae</taxon>
        <taxon>Cryobacterium</taxon>
    </lineage>
</organism>
<name>A0A4R9B2S5_9MICO</name>
<dbReference type="InterPro" id="IPR006427">
    <property type="entry name" value="Portal_HK97"/>
</dbReference>
<dbReference type="OrthoDB" id="9765386at2"/>
<dbReference type="AlphaFoldDB" id="A0A4R9B2S5"/>
<dbReference type="RefSeq" id="WP_134524371.1">
    <property type="nucleotide sequence ID" value="NZ_SOHH01000087.1"/>
</dbReference>
<evidence type="ECO:0000313" key="1">
    <source>
        <dbReference type="EMBL" id="TFD74728.1"/>
    </source>
</evidence>
<protein>
    <submittedName>
        <fullName evidence="1">Phage portal protein</fullName>
    </submittedName>
</protein>
<accession>A0A4R9B2S5</accession>
<gene>
    <name evidence="1" type="ORF">E3T48_12445</name>
</gene>
<dbReference type="Gene3D" id="1.20.1270.210">
    <property type="match status" value="1"/>
</dbReference>
<evidence type="ECO:0000313" key="2">
    <source>
        <dbReference type="Proteomes" id="UP000298313"/>
    </source>
</evidence>
<reference evidence="1 2" key="1">
    <citation type="submission" date="2019-03" db="EMBL/GenBank/DDBJ databases">
        <title>Genomics of glacier-inhabiting Cryobacterium strains.</title>
        <authorList>
            <person name="Liu Q."/>
            <person name="Xin Y.-H."/>
        </authorList>
    </citation>
    <scope>NUCLEOTIDE SEQUENCE [LARGE SCALE GENOMIC DNA]</scope>
    <source>
        <strain evidence="1 2">Hh4</strain>
    </source>
</reference>
<dbReference type="Proteomes" id="UP000298313">
    <property type="component" value="Unassembled WGS sequence"/>
</dbReference>
<keyword evidence="2" id="KW-1185">Reference proteome</keyword>